<dbReference type="Proteomes" id="UP000694890">
    <property type="component" value="Linkage group LG5"/>
</dbReference>
<dbReference type="PANTHER" id="PTHR36859">
    <property type="entry name" value="PROTEIN HIDE1"/>
    <property type="match status" value="1"/>
</dbReference>
<organism evidence="4 6">
    <name type="scientific">Lates calcarifer</name>
    <name type="common">Barramundi</name>
    <name type="synonym">Holocentrus calcarifer</name>
    <dbReference type="NCBI Taxonomy" id="8187"/>
    <lineage>
        <taxon>Eukaryota</taxon>
        <taxon>Metazoa</taxon>
        <taxon>Chordata</taxon>
        <taxon>Craniata</taxon>
        <taxon>Vertebrata</taxon>
        <taxon>Euteleostomi</taxon>
        <taxon>Actinopterygii</taxon>
        <taxon>Neopterygii</taxon>
        <taxon>Teleostei</taxon>
        <taxon>Neoteleostei</taxon>
        <taxon>Acanthomorphata</taxon>
        <taxon>Carangaria</taxon>
        <taxon>Carangaria incertae sedis</taxon>
        <taxon>Centropomidae</taxon>
        <taxon>Lates</taxon>
    </lineage>
</organism>
<dbReference type="PANTHER" id="PTHR36859:SF1">
    <property type="entry name" value="PROTEIN HIDE1"/>
    <property type="match status" value="1"/>
</dbReference>
<sequence length="459" mass="50673">MQVVSGGGLLWIYALIFTSLQLWGRLSASTSLPPLPVPTLDVYSRSKDSVVLNCKVPQGHHGFHFKLYRFRDMVDSKETTSGAEQVQFAVKIKEGNSSELFCCVYKDQGGRYSAMSPYLQLEDQKETDPTRSIPSLPPPVLSVEPPTGVVKRGDTLSFSCSVPALSSQSQSQSRHTNKPLTFFLLRTAERTGTTSVILQPQVSQISGPESQPGVFTVGPVSGGEEGEYTCIYQVSKRRRLVNSTVSNVVQITITDVLPLPTLVLQQQTDIWHLLCTGSPAYPSAVFSLYQVDNEFPIATHHAKMTLHQATFPLPVQDTPLVSYQCQYSVLLGMKWSYSERSLPLAVTREISPPSSPDLLGMDWPLVLGSFAAVVLFLCSAVLVVVAAHRKAKAAAEKKRKRKEAQFWTQIHAKDHVVDLTLRRASLTSQEWTGGDTETLSRSPFWNPLSTFTTPSHPIH</sequence>
<dbReference type="RefSeq" id="XP_018520623.1">
    <property type="nucleotide sequence ID" value="XM_018665107.2"/>
</dbReference>
<evidence type="ECO:0000256" key="1">
    <source>
        <dbReference type="SAM" id="MobiDB-lite"/>
    </source>
</evidence>
<keyword evidence="2" id="KW-0472">Membrane</keyword>
<dbReference type="SUPFAM" id="SSF48726">
    <property type="entry name" value="Immunoglobulin"/>
    <property type="match status" value="1"/>
</dbReference>
<evidence type="ECO:0000313" key="4">
    <source>
        <dbReference type="Proteomes" id="UP000694890"/>
    </source>
</evidence>
<dbReference type="InterPro" id="IPR013783">
    <property type="entry name" value="Ig-like_fold"/>
</dbReference>
<gene>
    <name evidence="5 6" type="primary">LOC108875907</name>
</gene>
<dbReference type="InterPro" id="IPR003599">
    <property type="entry name" value="Ig_sub"/>
</dbReference>
<evidence type="ECO:0000259" key="3">
    <source>
        <dbReference type="PROSITE" id="PS50835"/>
    </source>
</evidence>
<evidence type="ECO:0000313" key="6">
    <source>
        <dbReference type="RefSeq" id="XP_050926639.1"/>
    </source>
</evidence>
<dbReference type="AlphaFoldDB" id="A0AAJ8DPS6"/>
<reference evidence="5 6" key="1">
    <citation type="submission" date="2025-04" db="UniProtKB">
        <authorList>
            <consortium name="RefSeq"/>
        </authorList>
    </citation>
    <scope>IDENTIFICATION</scope>
    <source>
        <tissue evidence="5 6">Brain</tissue>
    </source>
</reference>
<dbReference type="InterPro" id="IPR040438">
    <property type="entry name" value="HIDE1"/>
</dbReference>
<name>A0AAJ8DPS6_LATCA</name>
<evidence type="ECO:0000256" key="2">
    <source>
        <dbReference type="SAM" id="Phobius"/>
    </source>
</evidence>
<dbReference type="SMART" id="SM00409">
    <property type="entry name" value="IG"/>
    <property type="match status" value="1"/>
</dbReference>
<accession>A0AAJ8DPS6</accession>
<feature type="transmembrane region" description="Helical" evidence="2">
    <location>
        <begin position="363"/>
        <end position="387"/>
    </location>
</feature>
<dbReference type="Gene3D" id="2.60.40.10">
    <property type="entry name" value="Immunoglobulins"/>
    <property type="match status" value="1"/>
</dbReference>
<feature type="region of interest" description="Disordered" evidence="1">
    <location>
        <begin position="125"/>
        <end position="146"/>
    </location>
</feature>
<keyword evidence="2" id="KW-0812">Transmembrane</keyword>
<protein>
    <submittedName>
        <fullName evidence="5 6">Uncharacterized protein LOC108875907 isoform X1</fullName>
    </submittedName>
</protein>
<keyword evidence="2" id="KW-1133">Transmembrane helix</keyword>
<dbReference type="KEGG" id="lcf:108875907"/>
<feature type="domain" description="Ig-like" evidence="3">
    <location>
        <begin position="139"/>
        <end position="246"/>
    </location>
</feature>
<evidence type="ECO:0000313" key="5">
    <source>
        <dbReference type="RefSeq" id="XP_018520623.1"/>
    </source>
</evidence>
<dbReference type="InterPro" id="IPR007110">
    <property type="entry name" value="Ig-like_dom"/>
</dbReference>
<dbReference type="InterPro" id="IPR036179">
    <property type="entry name" value="Ig-like_dom_sf"/>
</dbReference>
<dbReference type="RefSeq" id="XP_050926639.1">
    <property type="nucleotide sequence ID" value="XM_051070682.1"/>
</dbReference>
<dbReference type="GeneID" id="108875907"/>
<dbReference type="PROSITE" id="PS50835">
    <property type="entry name" value="IG_LIKE"/>
    <property type="match status" value="1"/>
</dbReference>
<proteinExistence type="predicted"/>